<dbReference type="RefSeq" id="WP_053937353.1">
    <property type="nucleotide sequence ID" value="NZ_LAQT01000006.1"/>
</dbReference>
<proteinExistence type="inferred from homology"/>
<protein>
    <recommendedName>
        <fullName evidence="3">alcohol dehydrogenase</fullName>
        <ecNumber evidence="3">1.1.1.1</ecNumber>
    </recommendedName>
</protein>
<keyword evidence="5" id="KW-0862">Zinc</keyword>
<dbReference type="Pfam" id="PF08240">
    <property type="entry name" value="ADH_N"/>
    <property type="match status" value="1"/>
</dbReference>
<dbReference type="InterPro" id="IPR020843">
    <property type="entry name" value="ER"/>
</dbReference>
<evidence type="ECO:0000256" key="4">
    <source>
        <dbReference type="ARBA" id="ARBA00022723"/>
    </source>
</evidence>
<keyword evidence="10" id="KW-1185">Reference proteome</keyword>
<comment type="caution">
    <text evidence="9">The sequence shown here is derived from an EMBL/GenBank/DDBJ whole genome shotgun (WGS) entry which is preliminary data.</text>
</comment>
<evidence type="ECO:0000256" key="3">
    <source>
        <dbReference type="ARBA" id="ARBA00013190"/>
    </source>
</evidence>
<comment type="similarity">
    <text evidence="2">Belongs to the zinc-containing alcohol dehydrogenase family.</text>
</comment>
<dbReference type="EMBL" id="LAQT01000006">
    <property type="protein sequence ID" value="KPC53535.1"/>
    <property type="molecule type" value="Genomic_DNA"/>
</dbReference>
<evidence type="ECO:0000313" key="10">
    <source>
        <dbReference type="Proteomes" id="UP000037939"/>
    </source>
</evidence>
<dbReference type="SMART" id="SM00829">
    <property type="entry name" value="PKS_ER"/>
    <property type="match status" value="1"/>
</dbReference>
<comment type="cofactor">
    <cofactor evidence="1">
        <name>Zn(2+)</name>
        <dbReference type="ChEBI" id="CHEBI:29105"/>
    </cofactor>
</comment>
<dbReference type="GO" id="GO:0046872">
    <property type="term" value="F:metal ion binding"/>
    <property type="evidence" value="ECO:0007669"/>
    <property type="project" value="UniProtKB-KW"/>
</dbReference>
<keyword evidence="6 9" id="KW-0560">Oxidoreductase</keyword>
<keyword evidence="7" id="KW-0520">NAD</keyword>
<dbReference type="SUPFAM" id="SSF51735">
    <property type="entry name" value="NAD(P)-binding Rossmann-fold domains"/>
    <property type="match status" value="1"/>
</dbReference>
<name>A0A0N0XLR5_9NEIS</name>
<dbReference type="Gene3D" id="3.40.50.720">
    <property type="entry name" value="NAD(P)-binding Rossmann-like Domain"/>
    <property type="match status" value="1"/>
</dbReference>
<dbReference type="NCBIfam" id="NF006940">
    <property type="entry name" value="PRK09422.1"/>
    <property type="match status" value="1"/>
</dbReference>
<evidence type="ECO:0000256" key="6">
    <source>
        <dbReference type="ARBA" id="ARBA00023002"/>
    </source>
</evidence>
<dbReference type="STRING" id="857265.WG78_08440"/>
<dbReference type="PANTHER" id="PTHR42940:SF8">
    <property type="entry name" value="VACUOLAR PROTEIN SORTING-ASSOCIATED PROTEIN 11"/>
    <property type="match status" value="1"/>
</dbReference>
<dbReference type="EC" id="1.1.1.1" evidence="3"/>
<dbReference type="Proteomes" id="UP000037939">
    <property type="component" value="Unassembled WGS sequence"/>
</dbReference>
<dbReference type="FunFam" id="3.40.50.720:FF:000039">
    <property type="entry name" value="Alcohol dehydrogenase AdhP"/>
    <property type="match status" value="1"/>
</dbReference>
<evidence type="ECO:0000256" key="5">
    <source>
        <dbReference type="ARBA" id="ARBA00022833"/>
    </source>
</evidence>
<dbReference type="InterPro" id="IPR036291">
    <property type="entry name" value="NAD(P)-bd_dom_sf"/>
</dbReference>
<dbReference type="AlphaFoldDB" id="A0A0N0XLR5"/>
<keyword evidence="4" id="KW-0479">Metal-binding</keyword>
<dbReference type="Pfam" id="PF00107">
    <property type="entry name" value="ADH_zinc_N"/>
    <property type="match status" value="1"/>
</dbReference>
<dbReference type="PANTHER" id="PTHR42940">
    <property type="entry name" value="ALCOHOL DEHYDROGENASE 1-RELATED"/>
    <property type="match status" value="1"/>
</dbReference>
<dbReference type="OrthoDB" id="9771084at2"/>
<dbReference type="Gene3D" id="3.90.180.10">
    <property type="entry name" value="Medium-chain alcohol dehydrogenases, catalytic domain"/>
    <property type="match status" value="1"/>
</dbReference>
<feature type="domain" description="Enoyl reductase (ER)" evidence="8">
    <location>
        <begin position="14"/>
        <end position="339"/>
    </location>
</feature>
<organism evidence="9 10">
    <name type="scientific">Amantichitinum ursilacus</name>
    <dbReference type="NCBI Taxonomy" id="857265"/>
    <lineage>
        <taxon>Bacteria</taxon>
        <taxon>Pseudomonadati</taxon>
        <taxon>Pseudomonadota</taxon>
        <taxon>Betaproteobacteria</taxon>
        <taxon>Neisseriales</taxon>
        <taxon>Chitinibacteraceae</taxon>
        <taxon>Amantichitinum</taxon>
    </lineage>
</organism>
<sequence>MSTASRAAVVRAFGQPLEISTVQIPDPGFGQVLIRLVACGVCHTDLHAAKGDWPVKPTPPFIPGHEGLGEVVKVGEGVTRIKVGDLVGSPWLHEACGCCEYCVTGWETLCPEQTNTGYSVNGGFSEYMLAPADYVAHIPAGLDPYMVAPILCAGVTTYKGLKETDAKPGDWVAISGIGGLGHVAVQYAKAMGFRVVAIDGDEEKLQLARELGAELAFNYKSADMVAQVQAKTGGGVHGALVTAVSPAAFKQGIDLLRRGGTISLVGLPPGTFETPIFDVVLKRITVRGSIVGTREDLREALEFAAAGKIKTHYTKAKLEDINQIFQDMEEGKLLGRVVLAF</sequence>
<dbReference type="GO" id="GO:0004022">
    <property type="term" value="F:alcohol dehydrogenase (NAD+) activity"/>
    <property type="evidence" value="ECO:0007669"/>
    <property type="project" value="UniProtKB-EC"/>
</dbReference>
<reference evidence="9 10" key="1">
    <citation type="submission" date="2015-07" db="EMBL/GenBank/DDBJ databases">
        <title>Draft genome sequence of the Amantichitinum ursilacus IGB-41, a new chitin-degrading bacterium.</title>
        <authorList>
            <person name="Kirstahler P."/>
            <person name="Guenther M."/>
            <person name="Grumaz C."/>
            <person name="Rupp S."/>
            <person name="Zibek S."/>
            <person name="Sohn K."/>
        </authorList>
    </citation>
    <scope>NUCLEOTIDE SEQUENCE [LARGE SCALE GENOMIC DNA]</scope>
    <source>
        <strain evidence="9 10">IGB-41</strain>
    </source>
</reference>
<dbReference type="FunFam" id="3.90.180.10:FF:000002">
    <property type="entry name" value="Alcohol dehydrogenase AdhP"/>
    <property type="match status" value="1"/>
</dbReference>
<dbReference type="InterPro" id="IPR013149">
    <property type="entry name" value="ADH-like_C"/>
</dbReference>
<gene>
    <name evidence="9" type="primary">adh</name>
    <name evidence="9" type="ORF">WG78_08440</name>
</gene>
<dbReference type="PATRIC" id="fig|857265.3.peg.1730"/>
<evidence type="ECO:0000313" key="9">
    <source>
        <dbReference type="EMBL" id="KPC53535.1"/>
    </source>
</evidence>
<evidence type="ECO:0000256" key="1">
    <source>
        <dbReference type="ARBA" id="ARBA00001947"/>
    </source>
</evidence>
<dbReference type="SUPFAM" id="SSF50129">
    <property type="entry name" value="GroES-like"/>
    <property type="match status" value="1"/>
</dbReference>
<dbReference type="InterPro" id="IPR013154">
    <property type="entry name" value="ADH-like_N"/>
</dbReference>
<evidence type="ECO:0000259" key="8">
    <source>
        <dbReference type="SMART" id="SM00829"/>
    </source>
</evidence>
<evidence type="ECO:0000256" key="7">
    <source>
        <dbReference type="ARBA" id="ARBA00023027"/>
    </source>
</evidence>
<accession>A0A0N0XLR5</accession>
<dbReference type="CDD" id="cd08297">
    <property type="entry name" value="CAD3"/>
    <property type="match status" value="1"/>
</dbReference>
<evidence type="ECO:0000256" key="2">
    <source>
        <dbReference type="ARBA" id="ARBA00008072"/>
    </source>
</evidence>
<dbReference type="InterPro" id="IPR011032">
    <property type="entry name" value="GroES-like_sf"/>
</dbReference>